<accession>F8P2E1</accession>
<feature type="compositionally biased region" description="Pro residues" evidence="1">
    <location>
        <begin position="84"/>
        <end position="104"/>
    </location>
</feature>
<feature type="compositionally biased region" description="Basic residues" evidence="1">
    <location>
        <begin position="17"/>
        <end position="27"/>
    </location>
</feature>
<feature type="region of interest" description="Disordered" evidence="1">
    <location>
        <begin position="79"/>
        <end position="104"/>
    </location>
</feature>
<feature type="region of interest" description="Disordered" evidence="1">
    <location>
        <begin position="1"/>
        <end position="32"/>
    </location>
</feature>
<proteinExistence type="predicted"/>
<dbReference type="EMBL" id="GL945436">
    <property type="protein sequence ID" value="EGO23319.1"/>
    <property type="molecule type" value="Genomic_DNA"/>
</dbReference>
<evidence type="ECO:0000313" key="2">
    <source>
        <dbReference type="EMBL" id="EGO23319.1"/>
    </source>
</evidence>
<dbReference type="RefSeq" id="XP_007320559.1">
    <property type="nucleotide sequence ID" value="XM_007320497.1"/>
</dbReference>
<dbReference type="HOGENOM" id="CLU_2251708_0_0_1"/>
<name>F8P2E1_SERL9</name>
<dbReference type="Proteomes" id="UP000008064">
    <property type="component" value="Unassembled WGS sequence"/>
</dbReference>
<dbReference type="GeneID" id="18815305"/>
<sequence>MKKMIKHCKEGDPPPGHKPKQNQHRQQHPQEQADAFYEARAHWLQLYADSHPQLIPRTQHDPPVTTENIYNKNTFEEYAAEGQPIPPPTPQILPTVPNPPSLDK</sequence>
<dbReference type="KEGG" id="sla:SERLADRAFT_440049"/>
<organism>
    <name type="scientific">Serpula lacrymans var. lacrymans (strain S7.9)</name>
    <name type="common">Dry rot fungus</name>
    <dbReference type="NCBI Taxonomy" id="578457"/>
    <lineage>
        <taxon>Eukaryota</taxon>
        <taxon>Fungi</taxon>
        <taxon>Dikarya</taxon>
        <taxon>Basidiomycota</taxon>
        <taxon>Agaricomycotina</taxon>
        <taxon>Agaricomycetes</taxon>
        <taxon>Agaricomycetidae</taxon>
        <taxon>Boletales</taxon>
        <taxon>Coniophorineae</taxon>
        <taxon>Serpulaceae</taxon>
        <taxon>Serpula</taxon>
    </lineage>
</organism>
<dbReference type="AlphaFoldDB" id="F8P2E1"/>
<gene>
    <name evidence="2" type="ORF">SERLADRAFT_440049</name>
</gene>
<evidence type="ECO:0000256" key="1">
    <source>
        <dbReference type="SAM" id="MobiDB-lite"/>
    </source>
</evidence>
<reference evidence="2" key="1">
    <citation type="submission" date="2011-04" db="EMBL/GenBank/DDBJ databases">
        <title>Evolution of plant cell wall degrading machinery underlies the functional diversity of forest fungi.</title>
        <authorList>
            <consortium name="US DOE Joint Genome Institute (JGI-PGF)"/>
            <person name="Eastwood D.C."/>
            <person name="Floudas D."/>
            <person name="Binder M."/>
            <person name="Majcherczyk A."/>
            <person name="Schneider P."/>
            <person name="Aerts A."/>
            <person name="Asiegbu F.O."/>
            <person name="Baker S.E."/>
            <person name="Barry K."/>
            <person name="Bendiksby M."/>
            <person name="Blumentritt M."/>
            <person name="Coutinho P.M."/>
            <person name="Cullen D."/>
            <person name="Cullen D."/>
            <person name="Gathman A."/>
            <person name="Goodell B."/>
            <person name="Henrissat B."/>
            <person name="Ihrmark K."/>
            <person name="Kauserud H."/>
            <person name="Kohler A."/>
            <person name="LaButti K."/>
            <person name="Lapidus A."/>
            <person name="Lavin J.L."/>
            <person name="Lee Y.-H."/>
            <person name="Lindquist E."/>
            <person name="Lilly W."/>
            <person name="Lucas S."/>
            <person name="Morin E."/>
            <person name="Murat C."/>
            <person name="Oguiza J.A."/>
            <person name="Park J."/>
            <person name="Pisabarro A.G."/>
            <person name="Riley R."/>
            <person name="Rosling A."/>
            <person name="Salamov A."/>
            <person name="Schmidt O."/>
            <person name="Schmutz J."/>
            <person name="Skrede I."/>
            <person name="Stenlid J."/>
            <person name="Wiebenga A."/>
            <person name="Xie X."/>
            <person name="Kues U."/>
            <person name="Hibbett D.S."/>
            <person name="Hoffmeister D."/>
            <person name="Hogberg N."/>
            <person name="Martin F."/>
            <person name="Grigoriev I.V."/>
            <person name="Watkinson S.C."/>
        </authorList>
    </citation>
    <scope>NUCLEOTIDE SEQUENCE</scope>
    <source>
        <strain evidence="2">S7.9</strain>
    </source>
</reference>
<protein>
    <submittedName>
        <fullName evidence="2">Uncharacterized protein</fullName>
    </submittedName>
</protein>